<organism evidence="1 2">
    <name type="scientific">Araneus ventricosus</name>
    <name type="common">Orbweaver spider</name>
    <name type="synonym">Epeira ventricosa</name>
    <dbReference type="NCBI Taxonomy" id="182803"/>
    <lineage>
        <taxon>Eukaryota</taxon>
        <taxon>Metazoa</taxon>
        <taxon>Ecdysozoa</taxon>
        <taxon>Arthropoda</taxon>
        <taxon>Chelicerata</taxon>
        <taxon>Arachnida</taxon>
        <taxon>Araneae</taxon>
        <taxon>Araneomorphae</taxon>
        <taxon>Entelegynae</taxon>
        <taxon>Araneoidea</taxon>
        <taxon>Araneidae</taxon>
        <taxon>Araneus</taxon>
    </lineage>
</organism>
<keyword evidence="2" id="KW-1185">Reference proteome</keyword>
<dbReference type="EMBL" id="BGPR01000753">
    <property type="protein sequence ID" value="GBM34188.1"/>
    <property type="molecule type" value="Genomic_DNA"/>
</dbReference>
<name>A0A4Y2F0X5_ARAVE</name>
<evidence type="ECO:0000313" key="1">
    <source>
        <dbReference type="EMBL" id="GBM34188.1"/>
    </source>
</evidence>
<proteinExistence type="predicted"/>
<comment type="caution">
    <text evidence="1">The sequence shown here is derived from an EMBL/GenBank/DDBJ whole genome shotgun (WGS) entry which is preliminary data.</text>
</comment>
<gene>
    <name evidence="1" type="ORF">AVEN_175270_1</name>
</gene>
<dbReference type="AlphaFoldDB" id="A0A4Y2F0X5"/>
<accession>A0A4Y2F0X5</accession>
<protein>
    <submittedName>
        <fullName evidence="1">Uncharacterized protein</fullName>
    </submittedName>
</protein>
<sequence>MLAEILFKCSDQYCRQNAAHVPVPDAMTATEPDGWAWDKTLKNKTSDSRHDTISLTATNDGIDSNSVVQTGSESEGVLSSVRTPECHFLDPDTEMSTPSYSEDDILEYEMSEELEQTSSDGICTPSPPRPKNFYSNEIQTKVTLFFTLWF</sequence>
<evidence type="ECO:0000313" key="2">
    <source>
        <dbReference type="Proteomes" id="UP000499080"/>
    </source>
</evidence>
<reference evidence="1 2" key="1">
    <citation type="journal article" date="2019" name="Sci. Rep.">
        <title>Orb-weaving spider Araneus ventricosus genome elucidates the spidroin gene catalogue.</title>
        <authorList>
            <person name="Kono N."/>
            <person name="Nakamura H."/>
            <person name="Ohtoshi R."/>
            <person name="Moran D.A.P."/>
            <person name="Shinohara A."/>
            <person name="Yoshida Y."/>
            <person name="Fujiwara M."/>
            <person name="Mori M."/>
            <person name="Tomita M."/>
            <person name="Arakawa K."/>
        </authorList>
    </citation>
    <scope>NUCLEOTIDE SEQUENCE [LARGE SCALE GENOMIC DNA]</scope>
</reference>
<dbReference type="Proteomes" id="UP000499080">
    <property type="component" value="Unassembled WGS sequence"/>
</dbReference>